<reference evidence="1" key="1">
    <citation type="journal article" date="2014" name="Front. Microbiol.">
        <title>High frequency of phylogenetically diverse reductive dehalogenase-homologous genes in deep subseafloor sedimentary metagenomes.</title>
        <authorList>
            <person name="Kawai M."/>
            <person name="Futagami T."/>
            <person name="Toyoda A."/>
            <person name="Takaki Y."/>
            <person name="Nishi S."/>
            <person name="Hori S."/>
            <person name="Arai W."/>
            <person name="Tsubouchi T."/>
            <person name="Morono Y."/>
            <person name="Uchiyama I."/>
            <person name="Ito T."/>
            <person name="Fujiyama A."/>
            <person name="Inagaki F."/>
            <person name="Takami H."/>
        </authorList>
    </citation>
    <scope>NUCLEOTIDE SEQUENCE</scope>
    <source>
        <strain evidence="1">Expedition CK06-06</strain>
    </source>
</reference>
<dbReference type="EMBL" id="BARS01043624">
    <property type="protein sequence ID" value="GAG41018.1"/>
    <property type="molecule type" value="Genomic_DNA"/>
</dbReference>
<name>X0XWU3_9ZZZZ</name>
<comment type="caution">
    <text evidence="1">The sequence shown here is derived from an EMBL/GenBank/DDBJ whole genome shotgun (WGS) entry which is preliminary data.</text>
</comment>
<protein>
    <submittedName>
        <fullName evidence="1">Uncharacterized protein</fullName>
    </submittedName>
</protein>
<gene>
    <name evidence="1" type="ORF">S01H1_66011</name>
</gene>
<accession>X0XWU3</accession>
<sequence>MKKWTSLAVAVALVLAASAHACDEVGQTTAAKTAKCGRSAPSVAGQSDGHQDAVAKVMAGLPRMTYKVGDLETPCFKTAVAKAGDESKVKYVVDGKTYDCKGGATGELASLLEKEADRMMTVQYAVGDKCVPCPKAAASLAKEAGDNVTYRLAGLDFEAKARADDAAEAVREAVAKLAGSGETAIAAKPGCKPGCSAKA</sequence>
<evidence type="ECO:0000313" key="1">
    <source>
        <dbReference type="EMBL" id="GAG41018.1"/>
    </source>
</evidence>
<dbReference type="AlphaFoldDB" id="X0XWU3"/>
<proteinExistence type="predicted"/>
<feature type="non-terminal residue" evidence="1">
    <location>
        <position position="199"/>
    </location>
</feature>
<organism evidence="1">
    <name type="scientific">marine sediment metagenome</name>
    <dbReference type="NCBI Taxonomy" id="412755"/>
    <lineage>
        <taxon>unclassified sequences</taxon>
        <taxon>metagenomes</taxon>
        <taxon>ecological metagenomes</taxon>
    </lineage>
</organism>